<dbReference type="PANTHER" id="PTHR44324">
    <property type="entry name" value="WD40 REPEAT DOMAIN 95"/>
    <property type="match status" value="1"/>
</dbReference>
<dbReference type="EMBL" id="CAJOBI010024539">
    <property type="protein sequence ID" value="CAF4236900.1"/>
    <property type="molecule type" value="Genomic_DNA"/>
</dbReference>
<sequence>IYLTDAHKLVLSSTSRDLRFFTISNETFLEEFALFGVKNVPTCLDYYPSRMNGNNESALMFGDDCGLIHIL</sequence>
<protein>
    <submittedName>
        <fullName evidence="2">Uncharacterized protein</fullName>
    </submittedName>
</protein>
<feature type="non-terminal residue" evidence="2">
    <location>
        <position position="71"/>
    </location>
</feature>
<organism evidence="2 3">
    <name type="scientific">Rotaria magnacalcarata</name>
    <dbReference type="NCBI Taxonomy" id="392030"/>
    <lineage>
        <taxon>Eukaryota</taxon>
        <taxon>Metazoa</taxon>
        <taxon>Spiralia</taxon>
        <taxon>Gnathifera</taxon>
        <taxon>Rotifera</taxon>
        <taxon>Eurotatoria</taxon>
        <taxon>Bdelloidea</taxon>
        <taxon>Philodinida</taxon>
        <taxon>Philodinidae</taxon>
        <taxon>Rotaria</taxon>
    </lineage>
</organism>
<dbReference type="Proteomes" id="UP000676336">
    <property type="component" value="Unassembled WGS sequence"/>
</dbReference>
<evidence type="ECO:0000256" key="1">
    <source>
        <dbReference type="ARBA" id="ARBA00022737"/>
    </source>
</evidence>
<accession>A0A8S2SKK7</accession>
<keyword evidence="1" id="KW-0677">Repeat</keyword>
<dbReference type="PANTHER" id="PTHR44324:SF3">
    <property type="entry name" value="WD REPEAT-CONTAINING PROTEIN 49-LIKE"/>
    <property type="match status" value="1"/>
</dbReference>
<name>A0A8S2SKK7_9BILA</name>
<feature type="non-terminal residue" evidence="2">
    <location>
        <position position="1"/>
    </location>
</feature>
<evidence type="ECO:0000313" key="2">
    <source>
        <dbReference type="EMBL" id="CAF4236900.1"/>
    </source>
</evidence>
<gene>
    <name evidence="2" type="ORF">SMN809_LOCUS23395</name>
</gene>
<dbReference type="InterPro" id="IPR051242">
    <property type="entry name" value="WD-EF-hand_domain"/>
</dbReference>
<proteinExistence type="predicted"/>
<comment type="caution">
    <text evidence="2">The sequence shown here is derived from an EMBL/GenBank/DDBJ whole genome shotgun (WGS) entry which is preliminary data.</text>
</comment>
<dbReference type="AlphaFoldDB" id="A0A8S2SKK7"/>
<evidence type="ECO:0000313" key="3">
    <source>
        <dbReference type="Proteomes" id="UP000676336"/>
    </source>
</evidence>
<reference evidence="2" key="1">
    <citation type="submission" date="2021-02" db="EMBL/GenBank/DDBJ databases">
        <authorList>
            <person name="Nowell W R."/>
        </authorList>
    </citation>
    <scope>NUCLEOTIDE SEQUENCE</scope>
</reference>